<dbReference type="SUPFAM" id="SSF53474">
    <property type="entry name" value="alpha/beta-Hydrolases"/>
    <property type="match status" value="1"/>
</dbReference>
<keyword evidence="2" id="KW-1185">Reference proteome</keyword>
<evidence type="ECO:0000313" key="1">
    <source>
        <dbReference type="EMBL" id="ARD21270.1"/>
    </source>
</evidence>
<evidence type="ECO:0008006" key="3">
    <source>
        <dbReference type="Google" id="ProtNLM"/>
    </source>
</evidence>
<dbReference type="Proteomes" id="UP000191820">
    <property type="component" value="Chromosome"/>
</dbReference>
<protein>
    <recommendedName>
        <fullName evidence="3">Alpha/beta hydrolase</fullName>
    </recommendedName>
</protein>
<gene>
    <name evidence="1" type="ORF">SJ2017_0939</name>
</gene>
<evidence type="ECO:0000313" key="2">
    <source>
        <dbReference type="Proteomes" id="UP000191820"/>
    </source>
</evidence>
<dbReference type="EMBL" id="CP020472">
    <property type="protein sequence ID" value="ARD21270.1"/>
    <property type="molecule type" value="Genomic_DNA"/>
</dbReference>
<organism evidence="1 2">
    <name type="scientific">Shewanella japonica</name>
    <dbReference type="NCBI Taxonomy" id="93973"/>
    <lineage>
        <taxon>Bacteria</taxon>
        <taxon>Pseudomonadati</taxon>
        <taxon>Pseudomonadota</taxon>
        <taxon>Gammaproteobacteria</taxon>
        <taxon>Alteromonadales</taxon>
        <taxon>Shewanellaceae</taxon>
        <taxon>Shewanella</taxon>
    </lineage>
</organism>
<dbReference type="InterPro" id="IPR029058">
    <property type="entry name" value="AB_hydrolase_fold"/>
</dbReference>
<accession>A0ABN4YEB3</accession>
<reference evidence="1 2" key="1">
    <citation type="submission" date="2017-03" db="EMBL/GenBank/DDBJ databases">
        <title>Genome sequencing of Shewanella japonica KCTC 22435.</title>
        <authorList>
            <person name="Kim K.M."/>
        </authorList>
    </citation>
    <scope>NUCLEOTIDE SEQUENCE [LARGE SCALE GENOMIC DNA]</scope>
    <source>
        <strain evidence="1 2">KCTC 22435</strain>
    </source>
</reference>
<name>A0ABN4YEB3_9GAMM</name>
<sequence>MLIEHQTVRLQVDNVLVQYHIFDTNEPVMVTFPPNCQALTQDQVDADNQAWSFQFFSKRKMNIIAFNHIGGDDHYFDSFIFAQFLQKLSLALQQFPKRIGYGVSKGGFATAFHAGTLKLDKALLLMPVSTYWQPAAPWDPKLEKHFQLQKGNMSHLNASECKTPLTIIYDPLYKPDANHKACFKSCNASYRLPGVGHRIARALVDIGLLKDIILAFREGDIDSARFYQAARKRRYLSYYFRSLDKVHVGTVSKKRLAIIYLHKFYRYKEQSIDLDKIKARLQESVCKRLDYVCCLVHGKKILAIRNVAAGSALVFC</sequence>
<proteinExistence type="predicted"/>
<dbReference type="RefSeq" id="WP_080915045.1">
    <property type="nucleotide sequence ID" value="NZ_CP020472.1"/>
</dbReference>